<dbReference type="GO" id="GO:0046930">
    <property type="term" value="C:pore complex"/>
    <property type="evidence" value="ECO:0007669"/>
    <property type="project" value="UniProtKB-KW"/>
</dbReference>
<comment type="subcellular location">
    <subcellularLocation>
        <location evidence="1">Cell outer membrane</location>
        <topology evidence="1">Multi-pass membrane protein</topology>
    </subcellularLocation>
</comment>
<keyword evidence="14" id="KW-0449">Lipoprotein</keyword>
<dbReference type="GO" id="GO:0015159">
    <property type="term" value="F:polysaccharide transmembrane transporter activity"/>
    <property type="evidence" value="ECO:0007669"/>
    <property type="project" value="InterPro"/>
</dbReference>
<keyword evidence="12" id="KW-0564">Palmitate</keyword>
<evidence type="ECO:0000313" key="18">
    <source>
        <dbReference type="Proteomes" id="UP000319941"/>
    </source>
</evidence>
<keyword evidence="9" id="KW-0406">Ion transport</keyword>
<evidence type="ECO:0000256" key="13">
    <source>
        <dbReference type="ARBA" id="ARBA00023237"/>
    </source>
</evidence>
<dbReference type="GO" id="GO:0015288">
    <property type="term" value="F:porin activity"/>
    <property type="evidence" value="ECO:0007669"/>
    <property type="project" value="UniProtKB-KW"/>
</dbReference>
<dbReference type="GO" id="GO:0006811">
    <property type="term" value="P:monoatomic ion transport"/>
    <property type="evidence" value="ECO:0007669"/>
    <property type="project" value="UniProtKB-KW"/>
</dbReference>
<feature type="domain" description="Polysaccharide export protein N-terminal" evidence="15">
    <location>
        <begin position="18"/>
        <end position="88"/>
    </location>
</feature>
<dbReference type="Pfam" id="PF02563">
    <property type="entry name" value="Poly_export"/>
    <property type="match status" value="1"/>
</dbReference>
<accession>A0A558HQQ7</accession>
<evidence type="ECO:0000256" key="2">
    <source>
        <dbReference type="ARBA" id="ARBA00009450"/>
    </source>
</evidence>
<dbReference type="GO" id="GO:0009279">
    <property type="term" value="C:cell outer membrane"/>
    <property type="evidence" value="ECO:0007669"/>
    <property type="project" value="UniProtKB-SubCell"/>
</dbReference>
<keyword evidence="4" id="KW-1134">Transmembrane beta strand</keyword>
<dbReference type="InterPro" id="IPR003715">
    <property type="entry name" value="Poly_export_N"/>
</dbReference>
<keyword evidence="5" id="KW-0762">Sugar transport</keyword>
<comment type="caution">
    <text evidence="17">The sequence shown here is derived from an EMBL/GenBank/DDBJ whole genome shotgun (WGS) entry which is preliminary data.</text>
</comment>
<evidence type="ECO:0000256" key="5">
    <source>
        <dbReference type="ARBA" id="ARBA00022597"/>
    </source>
</evidence>
<dbReference type="InterPro" id="IPR049712">
    <property type="entry name" value="Poly_export"/>
</dbReference>
<keyword evidence="10" id="KW-0626">Porin</keyword>
<reference evidence="17 18" key="1">
    <citation type="submission" date="2019-07" db="EMBL/GenBank/DDBJ databases">
        <title>Diversity of Bacteria from Kongsfjorden, Arctic.</title>
        <authorList>
            <person name="Yu Y."/>
        </authorList>
    </citation>
    <scope>NUCLEOTIDE SEQUENCE [LARGE SCALE GENOMIC DNA]</scope>
    <source>
        <strain evidence="17 18">SM1923</strain>
    </source>
</reference>
<evidence type="ECO:0000256" key="3">
    <source>
        <dbReference type="ARBA" id="ARBA00022448"/>
    </source>
</evidence>
<evidence type="ECO:0000256" key="7">
    <source>
        <dbReference type="ARBA" id="ARBA00022729"/>
    </source>
</evidence>
<evidence type="ECO:0000256" key="10">
    <source>
        <dbReference type="ARBA" id="ARBA00023114"/>
    </source>
</evidence>
<evidence type="ECO:0000256" key="11">
    <source>
        <dbReference type="ARBA" id="ARBA00023136"/>
    </source>
</evidence>
<dbReference type="PANTHER" id="PTHR33619:SF3">
    <property type="entry name" value="POLYSACCHARIDE EXPORT PROTEIN GFCE-RELATED"/>
    <property type="match status" value="1"/>
</dbReference>
<dbReference type="Gene3D" id="3.30.1950.10">
    <property type="entry name" value="wza like domain"/>
    <property type="match status" value="1"/>
</dbReference>
<evidence type="ECO:0000259" key="15">
    <source>
        <dbReference type="Pfam" id="PF02563"/>
    </source>
</evidence>
<feature type="domain" description="SLBB" evidence="16">
    <location>
        <begin position="95"/>
        <end position="130"/>
    </location>
</feature>
<dbReference type="AlphaFoldDB" id="A0A558HQQ7"/>
<dbReference type="Proteomes" id="UP000319941">
    <property type="component" value="Unassembled WGS sequence"/>
</dbReference>
<evidence type="ECO:0000256" key="4">
    <source>
        <dbReference type="ARBA" id="ARBA00022452"/>
    </source>
</evidence>
<keyword evidence="8" id="KW-0625">Polysaccharide transport</keyword>
<evidence type="ECO:0000256" key="8">
    <source>
        <dbReference type="ARBA" id="ARBA00023047"/>
    </source>
</evidence>
<keyword evidence="3" id="KW-0813">Transport</keyword>
<keyword evidence="13" id="KW-0998">Cell outer membrane</keyword>
<evidence type="ECO:0000256" key="12">
    <source>
        <dbReference type="ARBA" id="ARBA00023139"/>
    </source>
</evidence>
<sequence length="165" mass="17581">MGSHIDYQTETASINDPVYDHPEFPPPAGGEREAVEAGNLVRNDGTLFYPYIDIGRVKVSGMMLGDVRSMMTRRISQYLMDSHLDVKVAAFHPKYIYVSGEVGAPGQLSLTAEPFAVLDALSRVGGATASSQLASHHSDSSGAGNTTLVACTDAQGWSARKSFSA</sequence>
<evidence type="ECO:0000313" key="17">
    <source>
        <dbReference type="EMBL" id="TVU71411.1"/>
    </source>
</evidence>
<evidence type="ECO:0008006" key="19">
    <source>
        <dbReference type="Google" id="ProtNLM"/>
    </source>
</evidence>
<evidence type="ECO:0000256" key="6">
    <source>
        <dbReference type="ARBA" id="ARBA00022692"/>
    </source>
</evidence>
<evidence type="ECO:0000256" key="14">
    <source>
        <dbReference type="ARBA" id="ARBA00023288"/>
    </source>
</evidence>
<dbReference type="EMBL" id="VNFH01000004">
    <property type="protein sequence ID" value="TVU71411.1"/>
    <property type="molecule type" value="Genomic_DNA"/>
</dbReference>
<gene>
    <name evidence="17" type="ORF">FQP86_07215</name>
</gene>
<protein>
    <recommendedName>
        <fullName evidence="19">Polysaccharide export protein</fullName>
    </recommendedName>
</protein>
<keyword evidence="6" id="KW-0812">Transmembrane</keyword>
<evidence type="ECO:0000256" key="9">
    <source>
        <dbReference type="ARBA" id="ARBA00023065"/>
    </source>
</evidence>
<evidence type="ECO:0000259" key="16">
    <source>
        <dbReference type="Pfam" id="PF22461"/>
    </source>
</evidence>
<evidence type="ECO:0000256" key="1">
    <source>
        <dbReference type="ARBA" id="ARBA00004571"/>
    </source>
</evidence>
<keyword evidence="11" id="KW-0472">Membrane</keyword>
<dbReference type="OrthoDB" id="9808421at2"/>
<name>A0A558HQQ7_9GAMM</name>
<proteinExistence type="inferred from homology"/>
<keyword evidence="7" id="KW-0732">Signal</keyword>
<keyword evidence="18" id="KW-1185">Reference proteome</keyword>
<dbReference type="PANTHER" id="PTHR33619">
    <property type="entry name" value="POLYSACCHARIDE EXPORT PROTEIN GFCE-RELATED"/>
    <property type="match status" value="1"/>
</dbReference>
<comment type="similarity">
    <text evidence="2">Belongs to the BexD/CtrA/VexA family.</text>
</comment>
<organism evidence="17 18">
    <name type="scientific">Cobetia crustatorum</name>
    <dbReference type="NCBI Taxonomy" id="553385"/>
    <lineage>
        <taxon>Bacteria</taxon>
        <taxon>Pseudomonadati</taxon>
        <taxon>Pseudomonadota</taxon>
        <taxon>Gammaproteobacteria</taxon>
        <taxon>Oceanospirillales</taxon>
        <taxon>Halomonadaceae</taxon>
        <taxon>Cobetia</taxon>
    </lineage>
</organism>
<dbReference type="Pfam" id="PF22461">
    <property type="entry name" value="SLBB_2"/>
    <property type="match status" value="1"/>
</dbReference>
<dbReference type="InterPro" id="IPR054765">
    <property type="entry name" value="SLBB_dom"/>
</dbReference>